<evidence type="ECO:0000313" key="1">
    <source>
        <dbReference type="EMBL" id="EHY32172.1"/>
    </source>
</evidence>
<protein>
    <recommendedName>
        <fullName evidence="3">MYND finger</fullName>
    </recommendedName>
</protein>
<dbReference type="HOGENOM" id="CLU_168222_1_0_4"/>
<dbReference type="OrthoDB" id="9814432at2"/>
<organism evidence="1 2">
    <name type="scientific">Sutterella parvirubra YIT 11816</name>
    <dbReference type="NCBI Taxonomy" id="762967"/>
    <lineage>
        <taxon>Bacteria</taxon>
        <taxon>Pseudomonadati</taxon>
        <taxon>Pseudomonadota</taxon>
        <taxon>Betaproteobacteria</taxon>
        <taxon>Burkholderiales</taxon>
        <taxon>Sutterellaceae</taxon>
        <taxon>Sutterella</taxon>
    </lineage>
</organism>
<keyword evidence="2" id="KW-1185">Reference proteome</keyword>
<dbReference type="EMBL" id="AFBQ01000049">
    <property type="protein sequence ID" value="EHY32172.1"/>
    <property type="molecule type" value="Genomic_DNA"/>
</dbReference>
<dbReference type="InterPro" id="IPR049708">
    <property type="entry name" value="PP0621-like"/>
</dbReference>
<name>H3KCH3_9BURK</name>
<gene>
    <name evidence="1" type="ORF">HMPREF9440_00425</name>
</gene>
<sequence>MGRILFFVLLALGIAVAWSLSRRRNKLDNRERLELELLRRERRRDEERRAAAGEQMVRCAHCGVYVPAGDALRRGEHVYCSPKCRDAGPRER</sequence>
<dbReference type="RefSeq" id="WP_008540924.1">
    <property type="nucleotide sequence ID" value="NZ_JH604877.1"/>
</dbReference>
<dbReference type="STRING" id="762967.HMPREF9440_00425"/>
<evidence type="ECO:0000313" key="2">
    <source>
        <dbReference type="Proteomes" id="UP000004956"/>
    </source>
</evidence>
<comment type="caution">
    <text evidence="1">The sequence shown here is derived from an EMBL/GenBank/DDBJ whole genome shotgun (WGS) entry which is preliminary data.</text>
</comment>
<dbReference type="AlphaFoldDB" id="H3KCH3"/>
<reference evidence="1 2" key="1">
    <citation type="submission" date="2011-11" db="EMBL/GenBank/DDBJ databases">
        <authorList>
            <person name="Weinstock G."/>
            <person name="Sodergren E."/>
            <person name="Clifton S."/>
            <person name="Fulton L."/>
            <person name="Fulton B."/>
            <person name="Courtney L."/>
            <person name="Fronick C."/>
            <person name="Harrison M."/>
            <person name="Strong C."/>
            <person name="Farmer C."/>
            <person name="Delahaunty K."/>
            <person name="Markovic C."/>
            <person name="Hall O."/>
            <person name="Minx P."/>
            <person name="Tomlinson C."/>
            <person name="Mitreva M."/>
            <person name="Hou S."/>
            <person name="Chen J."/>
            <person name="Wollam A."/>
            <person name="Pepin K.H."/>
            <person name="Johnson M."/>
            <person name="Bhonagiri V."/>
            <person name="Zhang X."/>
            <person name="Suruliraj S."/>
            <person name="Warren W."/>
            <person name="Chinwalla A."/>
            <person name="Mardis E.R."/>
            <person name="Wilson R.K."/>
        </authorList>
    </citation>
    <scope>NUCLEOTIDE SEQUENCE [LARGE SCALE GENOMIC DNA]</scope>
    <source>
        <strain evidence="1 2">YIT 11816</strain>
    </source>
</reference>
<accession>H3KCH3</accession>
<dbReference type="Proteomes" id="UP000004956">
    <property type="component" value="Unassembled WGS sequence"/>
</dbReference>
<dbReference type="PATRIC" id="fig|762967.3.peg.356"/>
<dbReference type="NCBIfam" id="NF041023">
    <property type="entry name" value="PP0621_fam"/>
    <property type="match status" value="1"/>
</dbReference>
<proteinExistence type="predicted"/>
<evidence type="ECO:0008006" key="3">
    <source>
        <dbReference type="Google" id="ProtNLM"/>
    </source>
</evidence>